<feature type="compositionally biased region" description="Basic and acidic residues" evidence="1">
    <location>
        <begin position="27"/>
        <end position="36"/>
    </location>
</feature>
<sequence length="148" mass="17045">MVPNSISGRRKEKRRRKGRRRRRKKEKKEGEEEKKEEKKKKEKESAGERKKKEKDKEKEKKREGRKEGKKKERKRRKKRWEGGHASAINANQEGGGLSDKGNAKQVTKPVKLSLGPNRIGNSQIGSRCREDVAPAMAPLEMVPTTATF</sequence>
<comment type="caution">
    <text evidence="2">The sequence shown here is derived from an EMBL/GenBank/DDBJ whole genome shotgun (WGS) entry which is preliminary data.</text>
</comment>
<feature type="region of interest" description="Disordered" evidence="1">
    <location>
        <begin position="1"/>
        <end position="126"/>
    </location>
</feature>
<proteinExistence type="predicted"/>
<accession>A0ABR0PGR3</accession>
<name>A0ABR0PGR3_GOSAR</name>
<protein>
    <submittedName>
        <fullName evidence="2">Uncharacterized protein</fullName>
    </submittedName>
</protein>
<feature type="compositionally biased region" description="Basic and acidic residues" evidence="1">
    <location>
        <begin position="42"/>
        <end position="70"/>
    </location>
</feature>
<evidence type="ECO:0000256" key="1">
    <source>
        <dbReference type="SAM" id="MobiDB-lite"/>
    </source>
</evidence>
<dbReference type="Proteomes" id="UP001358586">
    <property type="component" value="Chromosome 7"/>
</dbReference>
<organism evidence="2 3">
    <name type="scientific">Gossypium arboreum</name>
    <name type="common">Tree cotton</name>
    <name type="synonym">Gossypium nanking</name>
    <dbReference type="NCBI Taxonomy" id="29729"/>
    <lineage>
        <taxon>Eukaryota</taxon>
        <taxon>Viridiplantae</taxon>
        <taxon>Streptophyta</taxon>
        <taxon>Embryophyta</taxon>
        <taxon>Tracheophyta</taxon>
        <taxon>Spermatophyta</taxon>
        <taxon>Magnoliopsida</taxon>
        <taxon>eudicotyledons</taxon>
        <taxon>Gunneridae</taxon>
        <taxon>Pentapetalae</taxon>
        <taxon>rosids</taxon>
        <taxon>malvids</taxon>
        <taxon>Malvales</taxon>
        <taxon>Malvaceae</taxon>
        <taxon>Malvoideae</taxon>
        <taxon>Gossypium</taxon>
    </lineage>
</organism>
<dbReference type="EMBL" id="JARKNE010000007">
    <property type="protein sequence ID" value="KAK5820408.1"/>
    <property type="molecule type" value="Genomic_DNA"/>
</dbReference>
<feature type="compositionally biased region" description="Basic residues" evidence="1">
    <location>
        <begin position="8"/>
        <end position="26"/>
    </location>
</feature>
<reference evidence="2 3" key="1">
    <citation type="submission" date="2023-03" db="EMBL/GenBank/DDBJ databases">
        <title>WGS of Gossypium arboreum.</title>
        <authorList>
            <person name="Yu D."/>
        </authorList>
    </citation>
    <scope>NUCLEOTIDE SEQUENCE [LARGE SCALE GENOMIC DNA]</scope>
    <source>
        <tissue evidence="2">Leaf</tissue>
    </source>
</reference>
<keyword evidence="3" id="KW-1185">Reference proteome</keyword>
<gene>
    <name evidence="2" type="ORF">PVK06_025455</name>
</gene>
<evidence type="ECO:0000313" key="2">
    <source>
        <dbReference type="EMBL" id="KAK5820408.1"/>
    </source>
</evidence>
<evidence type="ECO:0000313" key="3">
    <source>
        <dbReference type="Proteomes" id="UP001358586"/>
    </source>
</evidence>